<gene>
    <name evidence="3" type="primary">LOC101893571</name>
</gene>
<dbReference type="Gene3D" id="3.90.660.10">
    <property type="match status" value="1"/>
</dbReference>
<sequence>MVLEENIFIRIQIKVKIKKTNFSQQKCKTSANPNKMCFCSFFHKYFRKSKRKSKSRISRLIANDSAFSIESSLVAAKSSLMPIRMTYDDPRIIIIGAGAAGLSCATKLMEFGFENISILEAENRIGGRIHTQQFGDNVIDFGAQWVHGQEGNVVYEMVQQNDCLETTGEIYYTFECIRSNGEVLTKETTNRLKEMLRNILENHAEDMFSFKGSFGDFLSERFQEVVGSLSDSKINEEVAWEFLENFKKIESSETASGMDEVSAKGIHDYWQCPGDYLLNWKDKGYVRFLHMLMGSNEEYHFGQLEERLKFNCPVDQIQWNLDNGKAIVRCANGLYEYEADHVVITVSLGVLKEKLESMFHPPLPLQKKLAIVGLGYGSVGKIFLEFPNRFWPENWYGFTMLWLKKDLEDLQRTPYEWVEEIFGFYCVNYQPRILLAWIVGSYVLKLENMPEDQVIAGCMYLLRRFLWQWEIPEPLNIQVSHWQSNPNFLGAYSFRSMLSEQLNVSAMQLSQPLIIRMPEIPSHQSCSSNSIFSHSSKNKPAATMCSKNFKPILLFAGEATSMHHFSTVHGAVESGYREANRLVNYYNKE</sequence>
<dbReference type="SUPFAM" id="SSF54373">
    <property type="entry name" value="FAD-linked reductases, C-terminal domain"/>
    <property type="match status" value="1"/>
</dbReference>
<dbReference type="InterPro" id="IPR036188">
    <property type="entry name" value="FAD/NAD-bd_sf"/>
</dbReference>
<organism evidence="2 3">
    <name type="scientific">Musca domestica</name>
    <name type="common">House fly</name>
    <dbReference type="NCBI Taxonomy" id="7370"/>
    <lineage>
        <taxon>Eukaryota</taxon>
        <taxon>Metazoa</taxon>
        <taxon>Ecdysozoa</taxon>
        <taxon>Arthropoda</taxon>
        <taxon>Hexapoda</taxon>
        <taxon>Insecta</taxon>
        <taxon>Pterygota</taxon>
        <taxon>Neoptera</taxon>
        <taxon>Endopterygota</taxon>
        <taxon>Diptera</taxon>
        <taxon>Brachycera</taxon>
        <taxon>Muscomorpha</taxon>
        <taxon>Muscoidea</taxon>
        <taxon>Muscidae</taxon>
        <taxon>Musca</taxon>
    </lineage>
</organism>
<evidence type="ECO:0000313" key="3">
    <source>
        <dbReference type="RefSeq" id="XP_019890580.2"/>
    </source>
</evidence>
<dbReference type="RefSeq" id="XP_019890580.2">
    <property type="nucleotide sequence ID" value="XM_020035021.2"/>
</dbReference>
<dbReference type="OrthoDB" id="5046242at2759"/>
<dbReference type="VEuPathDB" id="VectorBase:MDOMA2_020242"/>
<reference evidence="3" key="1">
    <citation type="submission" date="2025-08" db="UniProtKB">
        <authorList>
            <consortium name="RefSeq"/>
        </authorList>
    </citation>
    <scope>IDENTIFICATION</scope>
    <source>
        <strain evidence="3">Aabys</strain>
        <tissue evidence="3">Whole body</tissue>
    </source>
</reference>
<dbReference type="SUPFAM" id="SSF51905">
    <property type="entry name" value="FAD/NAD(P)-binding domain"/>
    <property type="match status" value="1"/>
</dbReference>
<protein>
    <submittedName>
        <fullName evidence="3">Spermine oxidase-like</fullName>
    </submittedName>
</protein>
<dbReference type="PANTHER" id="PTHR10742">
    <property type="entry name" value="FLAVIN MONOAMINE OXIDASE"/>
    <property type="match status" value="1"/>
</dbReference>
<dbReference type="AlphaFoldDB" id="A0A9J7DBY8"/>
<keyword evidence="2" id="KW-1185">Reference proteome</keyword>
<name>A0A9J7DBY8_MUSDO</name>
<dbReference type="InterPro" id="IPR050281">
    <property type="entry name" value="Flavin_monoamine_oxidase"/>
</dbReference>
<dbReference type="PANTHER" id="PTHR10742:SF398">
    <property type="entry name" value="AMINE OXIDASE DOMAIN-CONTAINING PROTEIN-RELATED"/>
    <property type="match status" value="1"/>
</dbReference>
<dbReference type="GeneID" id="101893571"/>
<evidence type="ECO:0000259" key="1">
    <source>
        <dbReference type="Pfam" id="PF01593"/>
    </source>
</evidence>
<accession>A0A9J7DBY8</accession>
<proteinExistence type="predicted"/>
<dbReference type="InterPro" id="IPR002937">
    <property type="entry name" value="Amino_oxidase"/>
</dbReference>
<dbReference type="KEGG" id="mde:101893571"/>
<dbReference type="Pfam" id="PF01593">
    <property type="entry name" value="Amino_oxidase"/>
    <property type="match status" value="1"/>
</dbReference>
<dbReference type="Proteomes" id="UP001652621">
    <property type="component" value="Unplaced"/>
</dbReference>
<dbReference type="GO" id="GO:0046592">
    <property type="term" value="F:polyamine oxidase activity"/>
    <property type="evidence" value="ECO:0007669"/>
    <property type="project" value="TreeGrafter"/>
</dbReference>
<evidence type="ECO:0000313" key="2">
    <source>
        <dbReference type="Proteomes" id="UP001652621"/>
    </source>
</evidence>
<dbReference type="Gene3D" id="3.50.50.60">
    <property type="entry name" value="FAD/NAD(P)-binding domain"/>
    <property type="match status" value="1"/>
</dbReference>
<feature type="domain" description="Amine oxidase" evidence="1">
    <location>
        <begin position="100"/>
        <end position="582"/>
    </location>
</feature>